<keyword evidence="3" id="KW-1185">Reference proteome</keyword>
<evidence type="ECO:0000256" key="1">
    <source>
        <dbReference type="SAM" id="MobiDB-lite"/>
    </source>
</evidence>
<dbReference type="Proteomes" id="UP000183567">
    <property type="component" value="Unassembled WGS sequence"/>
</dbReference>
<organism evidence="2 3">
    <name type="scientific">Rhizopogon vesiculosus</name>
    <dbReference type="NCBI Taxonomy" id="180088"/>
    <lineage>
        <taxon>Eukaryota</taxon>
        <taxon>Fungi</taxon>
        <taxon>Dikarya</taxon>
        <taxon>Basidiomycota</taxon>
        <taxon>Agaricomycotina</taxon>
        <taxon>Agaricomycetes</taxon>
        <taxon>Agaricomycetidae</taxon>
        <taxon>Boletales</taxon>
        <taxon>Suillineae</taxon>
        <taxon>Rhizopogonaceae</taxon>
        <taxon>Rhizopogon</taxon>
    </lineage>
</organism>
<dbReference type="EMBL" id="LVVM01001255">
    <property type="protein sequence ID" value="OJA18904.1"/>
    <property type="molecule type" value="Genomic_DNA"/>
</dbReference>
<proteinExistence type="predicted"/>
<feature type="region of interest" description="Disordered" evidence="1">
    <location>
        <begin position="1"/>
        <end position="31"/>
    </location>
</feature>
<name>A0A1J8QZI6_9AGAM</name>
<comment type="caution">
    <text evidence="2">The sequence shown here is derived from an EMBL/GenBank/DDBJ whole genome shotgun (WGS) entry which is preliminary data.</text>
</comment>
<feature type="compositionally biased region" description="Basic and acidic residues" evidence="1">
    <location>
        <begin position="15"/>
        <end position="26"/>
    </location>
</feature>
<dbReference type="STRING" id="180088.A0A1J8QZI6"/>
<sequence>MPATSKLSPRKRAKSRSEESDPESLHSDALVQETHTFFPKRGVNKADIEKEEYQEGESDVDLKDGQFKLHVYCRTEKEFKEFIEEFTDMLTEVDSQILPLPPKDVIHRIYRDIRLLTRHFLP</sequence>
<evidence type="ECO:0000313" key="3">
    <source>
        <dbReference type="Proteomes" id="UP000183567"/>
    </source>
</evidence>
<dbReference type="InterPro" id="IPR012808">
    <property type="entry name" value="CHP02453"/>
</dbReference>
<dbReference type="OrthoDB" id="2537769at2759"/>
<evidence type="ECO:0000313" key="2">
    <source>
        <dbReference type="EMBL" id="OJA18904.1"/>
    </source>
</evidence>
<dbReference type="AlphaFoldDB" id="A0A1J8QZI6"/>
<accession>A0A1J8QZI6</accession>
<dbReference type="Pfam" id="PF09365">
    <property type="entry name" value="DUF2461"/>
    <property type="match status" value="1"/>
</dbReference>
<gene>
    <name evidence="2" type="ORF">AZE42_09660</name>
</gene>
<reference evidence="2 3" key="1">
    <citation type="submission" date="2016-03" db="EMBL/GenBank/DDBJ databases">
        <title>Comparative genomics of the ectomycorrhizal sister species Rhizopogon vinicolor and Rhizopogon vesiculosus (Basidiomycota: Boletales) reveals a divergence of the mating type B locus.</title>
        <authorList>
            <person name="Mujic A.B."/>
            <person name="Kuo A."/>
            <person name="Tritt A."/>
            <person name="Lipzen A."/>
            <person name="Chen C."/>
            <person name="Johnson J."/>
            <person name="Sharma A."/>
            <person name="Barry K."/>
            <person name="Grigoriev I.V."/>
            <person name="Spatafora J.W."/>
        </authorList>
    </citation>
    <scope>NUCLEOTIDE SEQUENCE [LARGE SCALE GENOMIC DNA]</scope>
    <source>
        <strain evidence="2 3">AM-OR11-056</strain>
    </source>
</reference>
<protein>
    <submittedName>
        <fullName evidence="2">Uncharacterized protein</fullName>
    </submittedName>
</protein>